<organism evidence="1 2">
    <name type="scientific">Vibrio campbellii</name>
    <dbReference type="NCBI Taxonomy" id="680"/>
    <lineage>
        <taxon>Bacteria</taxon>
        <taxon>Pseudomonadati</taxon>
        <taxon>Pseudomonadota</taxon>
        <taxon>Gammaproteobacteria</taxon>
        <taxon>Vibrionales</taxon>
        <taxon>Vibrionaceae</taxon>
        <taxon>Vibrio</taxon>
    </lineage>
</organism>
<evidence type="ECO:0000313" key="2">
    <source>
        <dbReference type="Proteomes" id="UP001059912"/>
    </source>
</evidence>
<evidence type="ECO:0000313" key="1">
    <source>
        <dbReference type="EMBL" id="UTZ31305.1"/>
    </source>
</evidence>
<name>A0ABY5ID61_9VIBR</name>
<accession>A0ABY5ID61</accession>
<keyword evidence="2" id="KW-1185">Reference proteome</keyword>
<sequence>MTITNQTKETGSIAESPMQYSVQPTAQHHWQSDGLSSYPPKDPLVGQSQFFNDFESFIHLVDKEDNHFTQVFSMVAEWGRGKSRLGYELIAQINDASPGWFCRNQNGDLTLANLFRDEADREQYLGLYIRYSQIATEFQNSDNWFAYGLYTALQPLAKNTFDGSIQAQVAKQCFDRLEVDGFDYQELANRLEVDKNHTDQDLYDDEFLATRLVNSAYEYLQQFGIKYVLVVLDELETAAEAATYGLEGEDIKRLDGRAIKLMGQAIKEEDPRRKLPWLRYVALCSPAIGEELREVSSLDRRFSLLDLEANAFSDVSDYVETLKSNGRLAQPYLPGLVEAAYAMSGGNFGWFNVIMAAVDEKLKSLSMSGESAKTIGQLFNAVIKSSSRIREHVLDSGAIDTIKTTELQIKDAAAELLYGQLPKAIAEVSEDTKRLTSTLNEYDDPVASHYHIVNWTADSCRPALQNANFRRIKGDLWEFDGVEQKVNLSQLLANLATFAIHETQGQLLVPASKSEFIELLQLLYPHGAADDLARALWFHSFGDVQELTSTPTHVGPSVAMLNRLNLRYRKQSRQSLIFKDPDASNSHELAMSSRSDKVSEKQRARLTGLMRLVDSHWQYDAVDSELSSDLVTIVTRATRDKQEVSGLASCRALQLHPKGRVVFAYVNNEAELKKLCSQASTQFNAEGRYPVIALTSSIDLGNKFDKASDPILQKAKDYLCLYRLSHNEEHVLEQIGIATADCRGFTLEMRGFTSKFIQRLGALSRGLMESINNWRQGLHARGLIAMPLRVSQKLNDKELPLLVEGWADLVVRTNTRSVSRYDKTPQTVADEAFYDLIHQLRVPTREINDGYKEDEWSQLFTSTNSMSAKAQFPVFACRLMQERFFKRMSLTFEQAKRDWFFGYSWMVRPQDTFKEWMLLLRTARLVIESAEPGKARKSIYRLLERSAFKGKLKEANNWLENDYPNQVSVIAGLFGEGRINDLFAPLGKTKVGAKTNKAKAQLTQAQNEQATFKEVEETELKNLSPFEASYEDGLSRTAQARYSNQQLVDWVFDADGYQEVVKQEQFTNLDFEQDEFSLWQRIARAKAFSDQVYKTESAVSKRSVELISQIKKESHHLTQFPINLFTLALDKVSRILAGAVKPGTESGETPDKQQTEAGTLGFYLRNLEVDQALSRLEHLAKEVGYCSSTESFLDTEQVDGAIIGSYKKFKQEFEKQLQRAKEIKSDLIKVESDLVNVPEGYSQKYADAATKLQNLQKKVKHVDSLFDDIQDDANQLKDRINNEMQLGQFRLLSDQVMPLLHNASKQLTQWRGDIDSLKNYSEGYRKSLIQSQDTVVDNALNVLNKVNNKPQIVPLSLKDVEKMGTLADAYVQLQKREESYKSEITTLLCSSLITAERWIQIVQDMSEGSEPQLTQQEAEELVDKQLLVRTYRLGGEF</sequence>
<protein>
    <recommendedName>
        <fullName evidence="3">BREX system P-loop protein BrxC</fullName>
    </recommendedName>
</protein>
<gene>
    <name evidence="1" type="ORF">HB762_07785</name>
</gene>
<dbReference type="Proteomes" id="UP001059912">
    <property type="component" value="Chromosome 1"/>
</dbReference>
<dbReference type="EMBL" id="CP050470">
    <property type="protein sequence ID" value="UTZ31305.1"/>
    <property type="molecule type" value="Genomic_DNA"/>
</dbReference>
<reference evidence="1" key="1">
    <citation type="submission" date="2020-03" db="EMBL/GenBank/DDBJ databases">
        <title>Five strains of Vibrio campbellii isolated from Mariana Trench.</title>
        <authorList>
            <person name="Liang J."/>
            <person name="Zhang X.-H."/>
        </authorList>
    </citation>
    <scope>NUCLEOTIDE SEQUENCE</scope>
    <source>
        <strain evidence="1">LJC013</strain>
    </source>
</reference>
<proteinExistence type="predicted"/>
<dbReference type="RefSeq" id="WP_255901763.1">
    <property type="nucleotide sequence ID" value="NZ_CP050470.1"/>
</dbReference>
<evidence type="ECO:0008006" key="3">
    <source>
        <dbReference type="Google" id="ProtNLM"/>
    </source>
</evidence>